<proteinExistence type="predicted"/>
<protein>
    <recommendedName>
        <fullName evidence="2">DUF3304 domain-containing protein</fullName>
    </recommendedName>
</protein>
<sequence>MNAFQIGRQYLRQLLSLLVLAVLLVGCKAEEPDKGPATASISAYNHTADYIHQFYIDGTWGGNARAYGGGGGFVCCISYPREWRPDLTATVRWSTSASKPNPYTGTTWHEKVVPIEYYDKLGSLNVHFLPNNQVRLLIWNGSAGSKGYRGPDAPEKPAGWPKTLYLEDLK</sequence>
<reference evidence="1" key="1">
    <citation type="journal article" date="2005" name="Appl. Microbiol. Biotechnol.">
        <title>Large plasmid pCAR2 and class II transposon Tn4676 are functional mobile genetic elements to distribute the carbazole/dioxin-degradative car gene cluster in different bacteria.</title>
        <authorList>
            <person name="Shintani M."/>
            <person name="Yoshida T."/>
            <person name="Habe H."/>
            <person name="Omori T."/>
            <person name="Nojiri H."/>
        </authorList>
    </citation>
    <scope>NUCLEOTIDE SEQUENCE</scope>
    <source>
        <strain evidence="1">CA10</strain>
        <plasmid evidence="1">pCAR1.2</plasmid>
    </source>
</reference>
<name>B7XGE5_PSEPU</name>
<accession>B7XGE5</accession>
<keyword evidence="1" id="KW-0614">Plasmid</keyword>
<reference evidence="1" key="3">
    <citation type="journal article" date="2009" name="Appl. Environ. Microbiol.">
        <title>Carbazole-degradative IncP-7 plasmid pCAR1.2 is structurally unstable in Pseudomonas fluorescens Pf0-1, which accumulates catechol, the intermediate of the carbazole degradation pathway.</title>
        <authorList>
            <person name="Takahashi Y."/>
            <person name="Shintani M."/>
            <person name="Li L."/>
            <person name="Yamane H."/>
            <person name="Nojiri H."/>
        </authorList>
    </citation>
    <scope>NUCLEOTIDE SEQUENCE</scope>
    <source>
        <strain evidence="1">CA10</strain>
        <plasmid evidence="1">pCAR1.2</plasmid>
    </source>
</reference>
<reference evidence="1" key="5">
    <citation type="journal article" date="2009" name="BMC Genomics">
        <title>High-resolution mapping of plasmid transcriptomes in different host bacteria.</title>
        <authorList>
            <person name="Miyakoshi M."/>
            <person name="Nishida H."/>
            <person name="Shintani M."/>
            <person name="Yamane H."/>
            <person name="Nojiri H."/>
        </authorList>
    </citation>
    <scope>NUCLEOTIDE SEQUENCE</scope>
    <source>
        <strain evidence="1">CA10</strain>
        <plasmid evidence="1">pCAR1.2</plasmid>
    </source>
</reference>
<dbReference type="Pfam" id="PF11745">
    <property type="entry name" value="DUF3304"/>
    <property type="match status" value="1"/>
</dbReference>
<dbReference type="RefSeq" id="WP_011077876.1">
    <property type="nucleotide sequence ID" value="NC_011838.1"/>
</dbReference>
<evidence type="ECO:0000313" key="1">
    <source>
        <dbReference type="EMBL" id="BAH09953.1"/>
    </source>
</evidence>
<dbReference type="InterPro" id="IPR021733">
    <property type="entry name" value="DUF3304"/>
</dbReference>
<reference evidence="1" key="2">
    <citation type="journal article" date="2005" name="Biotechnol. Lett.">
        <title>Recipient range of IncP-7 conjugative plasmid pCAR2 from Pseudomonas putida HS01 is broader than from other Pseudomonas strains.</title>
        <authorList>
            <person name="Shintani M."/>
            <person name="Habe H."/>
            <person name="Tsuda M."/>
            <person name="Omori T."/>
            <person name="Yamane H."/>
            <person name="Nojiri H."/>
        </authorList>
    </citation>
    <scope>NUCLEOTIDE SEQUENCE</scope>
    <source>
        <strain evidence="1">CA10</strain>
        <plasmid evidence="1">pCAR1.2</plasmid>
    </source>
</reference>
<reference evidence="1" key="7">
    <citation type="journal article" date="2010" name="J. Bacteriol.">
        <title>Pmr, a histone-like protein H1 (H-NS) family protein encoded by the IncP-7 plasmid pCAR1, is a key global regulator that alters host function.</title>
        <authorList>
            <person name="Yun C.S."/>
            <person name="Suzuki C."/>
            <person name="Naito K."/>
            <person name="Takeda T."/>
            <person name="Takahashi Y."/>
            <person name="Sai F."/>
            <person name="Terabayashi T."/>
            <person name="Miyakoshi M."/>
            <person name="Shintani M."/>
            <person name="Nishida H."/>
            <person name="Yamane H."/>
            <person name="Nojiri H."/>
        </authorList>
    </citation>
    <scope>NUCLEOTIDE SEQUENCE</scope>
    <source>
        <strain evidence="1">CA10</strain>
        <plasmid evidence="1">pCAR1.2</plasmid>
    </source>
</reference>
<reference evidence="1" key="6">
    <citation type="journal article" date="2010" name="Environ. Microbiol.">
        <title>Response of the Pseudomonas host chromosomal transcriptome to carriage of the IncP-7 plasmid pCAR1.</title>
        <authorList>
            <person name="Shintani M."/>
            <person name="Takahashi Y."/>
            <person name="Tokumaru H."/>
            <person name="Kadota K."/>
            <person name="Hara H."/>
            <person name="Miyakoshi M."/>
            <person name="Naito K."/>
            <person name="Yamane H."/>
            <person name="Nishida H."/>
            <person name="Nojiri H."/>
        </authorList>
    </citation>
    <scope>NUCLEOTIDE SEQUENCE</scope>
    <source>
        <strain evidence="1">CA10</strain>
        <plasmid evidence="1">pCAR1.2</plasmid>
    </source>
</reference>
<reference evidence="1" key="4">
    <citation type="journal article" date="2009" name="Biosci. Biotechnol. Biochem.">
        <title>The complete nucleotide sequence of pCAR2: pCAR2 and pCAR1 were structurally identical IncP-7 carbazole degradative plasmids.</title>
        <authorList>
            <person name="Takahashi Y."/>
            <person name="Shintani M."/>
            <person name="Yamane H."/>
            <person name="Nojiri H."/>
        </authorList>
    </citation>
    <scope>NUCLEOTIDE SEQUENCE</scope>
    <source>
        <strain evidence="1">CA10</strain>
        <plasmid evidence="1">pCAR1.2</plasmid>
    </source>
</reference>
<dbReference type="AlphaFoldDB" id="B7XGE5"/>
<dbReference type="EMBL" id="AB474758">
    <property type="protein sequence ID" value="BAH09953.1"/>
    <property type="molecule type" value="Genomic_DNA"/>
</dbReference>
<evidence type="ECO:0008006" key="2">
    <source>
        <dbReference type="Google" id="ProtNLM"/>
    </source>
</evidence>
<geneLocation type="plasmid" evidence="1">
    <name>pCAR1.2</name>
</geneLocation>
<organism evidence="1">
    <name type="scientific">Pseudomonas putida</name>
    <name type="common">Arthrobacter siderocapsulatus</name>
    <dbReference type="NCBI Taxonomy" id="303"/>
    <lineage>
        <taxon>Bacteria</taxon>
        <taxon>Pseudomonadati</taxon>
        <taxon>Pseudomonadota</taxon>
        <taxon>Gammaproteobacteria</taxon>
        <taxon>Pseudomonadales</taxon>
        <taxon>Pseudomonadaceae</taxon>
        <taxon>Pseudomonas</taxon>
    </lineage>
</organism>